<organism evidence="8">
    <name type="scientific">Odontella aurita</name>
    <dbReference type="NCBI Taxonomy" id="265563"/>
    <lineage>
        <taxon>Eukaryota</taxon>
        <taxon>Sar</taxon>
        <taxon>Stramenopiles</taxon>
        <taxon>Ochrophyta</taxon>
        <taxon>Bacillariophyta</taxon>
        <taxon>Mediophyceae</taxon>
        <taxon>Biddulphiophycidae</taxon>
        <taxon>Eupodiscales</taxon>
        <taxon>Odontellaceae</taxon>
        <taxon>Odontella</taxon>
    </lineage>
</organism>
<evidence type="ECO:0000256" key="4">
    <source>
        <dbReference type="ARBA" id="ARBA00023136"/>
    </source>
</evidence>
<feature type="transmembrane region" description="Helical" evidence="6">
    <location>
        <begin position="291"/>
        <end position="312"/>
    </location>
</feature>
<evidence type="ECO:0000259" key="7">
    <source>
        <dbReference type="Pfam" id="PF03151"/>
    </source>
</evidence>
<dbReference type="EMBL" id="HBKQ01030964">
    <property type="protein sequence ID" value="CAE2250419.1"/>
    <property type="molecule type" value="Transcribed_RNA"/>
</dbReference>
<feature type="region of interest" description="Disordered" evidence="5">
    <location>
        <begin position="1"/>
        <end position="63"/>
    </location>
</feature>
<accession>A0A7S4MX17</accession>
<keyword evidence="4 6" id="KW-0472">Membrane</keyword>
<dbReference type="GO" id="GO:0016020">
    <property type="term" value="C:membrane"/>
    <property type="evidence" value="ECO:0007669"/>
    <property type="project" value="UniProtKB-SubCell"/>
</dbReference>
<dbReference type="SUPFAM" id="SSF103481">
    <property type="entry name" value="Multidrug resistance efflux transporter EmrE"/>
    <property type="match status" value="1"/>
</dbReference>
<dbReference type="InterPro" id="IPR037185">
    <property type="entry name" value="EmrE-like"/>
</dbReference>
<evidence type="ECO:0000256" key="2">
    <source>
        <dbReference type="ARBA" id="ARBA00022692"/>
    </source>
</evidence>
<feature type="compositionally biased region" description="Basic and acidic residues" evidence="5">
    <location>
        <begin position="1"/>
        <end position="23"/>
    </location>
</feature>
<evidence type="ECO:0000313" key="8">
    <source>
        <dbReference type="EMBL" id="CAE2250419.1"/>
    </source>
</evidence>
<protein>
    <recommendedName>
        <fullName evidence="7">Sugar phosphate transporter domain-containing protein</fullName>
    </recommendedName>
</protein>
<dbReference type="PANTHER" id="PTHR11132">
    <property type="entry name" value="SOLUTE CARRIER FAMILY 35"/>
    <property type="match status" value="1"/>
</dbReference>
<proteinExistence type="predicted"/>
<keyword evidence="3 6" id="KW-1133">Transmembrane helix</keyword>
<comment type="subcellular location">
    <subcellularLocation>
        <location evidence="1">Membrane</location>
        <topology evidence="1">Multi-pass membrane protein</topology>
    </subcellularLocation>
</comment>
<feature type="transmembrane region" description="Helical" evidence="6">
    <location>
        <begin position="222"/>
        <end position="240"/>
    </location>
</feature>
<feature type="transmembrane region" description="Helical" evidence="6">
    <location>
        <begin position="252"/>
        <end position="271"/>
    </location>
</feature>
<name>A0A7S4MX17_9STRA</name>
<feature type="transmembrane region" description="Helical" evidence="6">
    <location>
        <begin position="319"/>
        <end position="339"/>
    </location>
</feature>
<evidence type="ECO:0000256" key="6">
    <source>
        <dbReference type="SAM" id="Phobius"/>
    </source>
</evidence>
<dbReference type="AlphaFoldDB" id="A0A7S4MX17"/>
<feature type="transmembrane region" description="Helical" evidence="6">
    <location>
        <begin position="106"/>
        <end position="125"/>
    </location>
</feature>
<feature type="transmembrane region" description="Helical" evidence="6">
    <location>
        <begin position="68"/>
        <end position="90"/>
    </location>
</feature>
<dbReference type="Pfam" id="PF03151">
    <property type="entry name" value="TPT"/>
    <property type="match status" value="1"/>
</dbReference>
<keyword evidence="2 6" id="KW-0812">Transmembrane</keyword>
<feature type="transmembrane region" description="Helical" evidence="6">
    <location>
        <begin position="169"/>
        <end position="188"/>
    </location>
</feature>
<gene>
    <name evidence="8" type="ORF">OAUR00152_LOCUS21032</name>
</gene>
<sequence>MSIEHPKKLTDVEIGNGDERKQQSGENLSPSSSVVEKDESGDEKEKLITPATARPSQTKPDQKKQDDAFAGAIIFACSLYCFCSVSMVIVNKSLASSYNHLIEGDLNLLLVVFQAFVAVIAVEICKKLKWVEYPGFDFKTARQWAPVNIMFCGMLFTGMASLQHNSVPMVTVFKNITNIVISIGDLFFFGSRVEILVIVAFGIMLGGAVSAAWNDVHVTSQGVFWMCMNCFCTAGYVLYMKFATKNVKLSKFGMVFYNNILCMIFLLPVTIINGEMVTFINTDKIHTMDYFLKNTFAGFVGFFLNFASLNCVSHTGPTTYAILGSLNKIPIAVLGYFIFDSTITPDTWFFIGVSMCGGFLYSYAKILAGRKASPSHKHRR</sequence>
<feature type="transmembrane region" description="Helical" evidence="6">
    <location>
        <begin position="345"/>
        <end position="364"/>
    </location>
</feature>
<feature type="compositionally biased region" description="Polar residues" evidence="5">
    <location>
        <begin position="24"/>
        <end position="34"/>
    </location>
</feature>
<feature type="domain" description="Sugar phosphate transporter" evidence="7">
    <location>
        <begin position="75"/>
        <end position="362"/>
    </location>
</feature>
<dbReference type="InterPro" id="IPR050186">
    <property type="entry name" value="TPT_transporter"/>
</dbReference>
<feature type="transmembrane region" description="Helical" evidence="6">
    <location>
        <begin position="145"/>
        <end position="163"/>
    </location>
</feature>
<feature type="compositionally biased region" description="Basic and acidic residues" evidence="5">
    <location>
        <begin position="35"/>
        <end position="47"/>
    </location>
</feature>
<evidence type="ECO:0000256" key="3">
    <source>
        <dbReference type="ARBA" id="ARBA00022989"/>
    </source>
</evidence>
<evidence type="ECO:0000256" key="1">
    <source>
        <dbReference type="ARBA" id="ARBA00004141"/>
    </source>
</evidence>
<dbReference type="InterPro" id="IPR004853">
    <property type="entry name" value="Sugar_P_trans_dom"/>
</dbReference>
<reference evidence="8" key="1">
    <citation type="submission" date="2021-01" db="EMBL/GenBank/DDBJ databases">
        <authorList>
            <person name="Corre E."/>
            <person name="Pelletier E."/>
            <person name="Niang G."/>
            <person name="Scheremetjew M."/>
            <person name="Finn R."/>
            <person name="Kale V."/>
            <person name="Holt S."/>
            <person name="Cochrane G."/>
            <person name="Meng A."/>
            <person name="Brown T."/>
            <person name="Cohen L."/>
        </authorList>
    </citation>
    <scope>NUCLEOTIDE SEQUENCE</scope>
    <source>
        <strain evidence="8">Isolate 1302-5</strain>
    </source>
</reference>
<evidence type="ECO:0000256" key="5">
    <source>
        <dbReference type="SAM" id="MobiDB-lite"/>
    </source>
</evidence>
<feature type="transmembrane region" description="Helical" evidence="6">
    <location>
        <begin position="195"/>
        <end position="216"/>
    </location>
</feature>